<reference evidence="2" key="1">
    <citation type="submission" date="2023-05" db="EMBL/GenBank/DDBJ databases">
        <title>Nepenthes gracilis genome sequencing.</title>
        <authorList>
            <person name="Fukushima K."/>
        </authorList>
    </citation>
    <scope>NUCLEOTIDE SEQUENCE</scope>
    <source>
        <strain evidence="2">SING2019-196</strain>
    </source>
</reference>
<dbReference type="PANTHER" id="PTHR31087:SF22">
    <property type="entry name" value="PROTEIN LURP-ONE-RELATED 8"/>
    <property type="match status" value="1"/>
</dbReference>
<comment type="similarity">
    <text evidence="1">Belongs to the LOR family.</text>
</comment>
<evidence type="ECO:0000313" key="3">
    <source>
        <dbReference type="Proteomes" id="UP001279734"/>
    </source>
</evidence>
<dbReference type="InterPro" id="IPR025659">
    <property type="entry name" value="Tubby-like_C"/>
</dbReference>
<dbReference type="InterPro" id="IPR038595">
    <property type="entry name" value="LOR_sf"/>
</dbReference>
<dbReference type="AlphaFoldDB" id="A0AAD3S684"/>
<protein>
    <recommendedName>
        <fullName evidence="4">Protein LURP-one-related 8</fullName>
    </recommendedName>
</protein>
<accession>A0AAD3S684</accession>
<keyword evidence="3" id="KW-1185">Reference proteome</keyword>
<evidence type="ECO:0000256" key="1">
    <source>
        <dbReference type="ARBA" id="ARBA00005437"/>
    </source>
</evidence>
<evidence type="ECO:0000313" key="2">
    <source>
        <dbReference type="EMBL" id="GMH05268.1"/>
    </source>
</evidence>
<dbReference type="SUPFAM" id="SSF54518">
    <property type="entry name" value="Tubby C-terminal domain-like"/>
    <property type="match status" value="1"/>
</dbReference>
<dbReference type="Gene3D" id="2.40.160.200">
    <property type="entry name" value="LURP1-related"/>
    <property type="match status" value="1"/>
</dbReference>
<proteinExistence type="inferred from homology"/>
<evidence type="ECO:0008006" key="4">
    <source>
        <dbReference type="Google" id="ProtNLM"/>
    </source>
</evidence>
<dbReference type="InterPro" id="IPR007612">
    <property type="entry name" value="LOR"/>
</dbReference>
<name>A0AAD3S684_NEPGR</name>
<gene>
    <name evidence="2" type="ORF">Nepgr_007108</name>
</gene>
<comment type="caution">
    <text evidence="2">The sequence shown here is derived from an EMBL/GenBank/DDBJ whole genome shotgun (WGS) entry which is preliminary data.</text>
</comment>
<dbReference type="Pfam" id="PF04525">
    <property type="entry name" value="LOR"/>
    <property type="match status" value="1"/>
</dbReference>
<dbReference type="Proteomes" id="UP001279734">
    <property type="component" value="Unassembled WGS sequence"/>
</dbReference>
<sequence>MDKKTVDPLITSSASKQQAIGWNCFDHVDPLIEDIRSRLRHRILAMKKVYPDATVDAGVSSSAKHSGAASDGDAEVLTVWKKSLLLSCKGFTVFDGKGDLVFRVDNYGDACRGEIVLMDADGKALLTIRRKKLSLGDSWLVYGGETFVNPIFSVRRHSGFLNSKTLAHVCSGNGDGKGCESGSGSGTPPSLHGNKNVVYEIEGSYLQRSVAVYDNKRRCVAEIRKKEAAVGGVALGEDVFRLIVRRPYIDTALAMALVILLDQMFGSSRRLSP</sequence>
<organism evidence="2 3">
    <name type="scientific">Nepenthes gracilis</name>
    <name type="common">Slender pitcher plant</name>
    <dbReference type="NCBI Taxonomy" id="150966"/>
    <lineage>
        <taxon>Eukaryota</taxon>
        <taxon>Viridiplantae</taxon>
        <taxon>Streptophyta</taxon>
        <taxon>Embryophyta</taxon>
        <taxon>Tracheophyta</taxon>
        <taxon>Spermatophyta</taxon>
        <taxon>Magnoliopsida</taxon>
        <taxon>eudicotyledons</taxon>
        <taxon>Gunneridae</taxon>
        <taxon>Pentapetalae</taxon>
        <taxon>Caryophyllales</taxon>
        <taxon>Nepenthaceae</taxon>
        <taxon>Nepenthes</taxon>
    </lineage>
</organism>
<dbReference type="PANTHER" id="PTHR31087">
    <property type="match status" value="1"/>
</dbReference>
<dbReference type="EMBL" id="BSYO01000005">
    <property type="protein sequence ID" value="GMH05268.1"/>
    <property type="molecule type" value="Genomic_DNA"/>
</dbReference>